<name>A0A0S4IQR9_BODSA</name>
<evidence type="ECO:0000313" key="2">
    <source>
        <dbReference type="EMBL" id="CUF23258.1"/>
    </source>
</evidence>
<organism evidence="2 3">
    <name type="scientific">Bodo saltans</name>
    <name type="common">Flagellated protozoan</name>
    <dbReference type="NCBI Taxonomy" id="75058"/>
    <lineage>
        <taxon>Eukaryota</taxon>
        <taxon>Discoba</taxon>
        <taxon>Euglenozoa</taxon>
        <taxon>Kinetoplastea</taxon>
        <taxon>Metakinetoplastina</taxon>
        <taxon>Eubodonida</taxon>
        <taxon>Bodonidae</taxon>
        <taxon>Bodo</taxon>
    </lineage>
</organism>
<dbReference type="VEuPathDB" id="TriTrypDB:BSAL_60410"/>
<evidence type="ECO:0000256" key="1">
    <source>
        <dbReference type="SAM" id="Phobius"/>
    </source>
</evidence>
<gene>
    <name evidence="2" type="ORF">BSAL_60410</name>
</gene>
<dbReference type="EMBL" id="CYKH01000272">
    <property type="protein sequence ID" value="CUF23258.1"/>
    <property type="molecule type" value="Genomic_DNA"/>
</dbReference>
<keyword evidence="1" id="KW-0812">Transmembrane</keyword>
<reference evidence="3" key="1">
    <citation type="submission" date="2015-09" db="EMBL/GenBank/DDBJ databases">
        <authorList>
            <consortium name="Pathogen Informatics"/>
        </authorList>
    </citation>
    <scope>NUCLEOTIDE SEQUENCE [LARGE SCALE GENOMIC DNA]</scope>
    <source>
        <strain evidence="3">Lake Konstanz</strain>
    </source>
</reference>
<dbReference type="Proteomes" id="UP000051952">
    <property type="component" value="Unassembled WGS sequence"/>
</dbReference>
<evidence type="ECO:0000313" key="3">
    <source>
        <dbReference type="Proteomes" id="UP000051952"/>
    </source>
</evidence>
<keyword evidence="1" id="KW-1133">Transmembrane helix</keyword>
<sequence>ELIAGACMAILGAVNALLSSIQATSLASDVIEDWGNAVQSFQLAASGLAILCAVSECLFSLLVLKHRRTLLASAFDDEDDLNPIFASPSTMFSLSSPPSPSHHFSSIVHSKSVSFLPQPHSMMSIINNVDVAPLTSVYVKPTTATTLYPIIAPHHDRLGQQPLYHHGSLSLLSRRLALEALAVLVRHAAQAPRVKQQC</sequence>
<proteinExistence type="predicted"/>
<keyword evidence="3" id="KW-1185">Reference proteome</keyword>
<feature type="transmembrane region" description="Helical" evidence="1">
    <location>
        <begin position="43"/>
        <end position="64"/>
    </location>
</feature>
<dbReference type="AlphaFoldDB" id="A0A0S4IQR9"/>
<protein>
    <submittedName>
        <fullName evidence="2">Membrane-associated protein, putative</fullName>
    </submittedName>
</protein>
<feature type="non-terminal residue" evidence="2">
    <location>
        <position position="1"/>
    </location>
</feature>
<keyword evidence="1" id="KW-0472">Membrane</keyword>
<accession>A0A0S4IQR9</accession>